<evidence type="ECO:0000313" key="1">
    <source>
        <dbReference type="EMBL" id="TEU47496.1"/>
    </source>
</evidence>
<dbReference type="Proteomes" id="UP000298234">
    <property type="component" value="Unassembled WGS sequence"/>
</dbReference>
<organism evidence="1 2">
    <name type="scientific">Burkholderia cepacia</name>
    <name type="common">Pseudomonas cepacia</name>
    <dbReference type="NCBI Taxonomy" id="292"/>
    <lineage>
        <taxon>Bacteria</taxon>
        <taxon>Pseudomonadati</taxon>
        <taxon>Pseudomonadota</taxon>
        <taxon>Betaproteobacteria</taxon>
        <taxon>Burkholderiales</taxon>
        <taxon>Burkholderiaceae</taxon>
        <taxon>Burkholderia</taxon>
        <taxon>Burkholderia cepacia complex</taxon>
    </lineage>
</organism>
<dbReference type="AlphaFoldDB" id="A0AAX2RRC8"/>
<reference evidence="1 2" key="1">
    <citation type="submission" date="2019-03" db="EMBL/GenBank/DDBJ databases">
        <title>Burkholderia cepacia outbreak.</title>
        <authorList>
            <person name="Farzana R."/>
            <person name="Walsh T.R."/>
        </authorList>
    </citation>
    <scope>NUCLEOTIDE SEQUENCE [LARGE SCALE GENOMIC DNA]</scope>
    <source>
        <strain evidence="2">d13</strain>
    </source>
</reference>
<proteinExistence type="predicted"/>
<name>A0AAX2RRC8_BURCE</name>
<accession>A0AAX2RRC8</accession>
<sequence>MKVFVTLANAMGGLDFRGAHRTAPEPKAGERVLEVAVIGNQPDPQVVYIAQTYDRSMDVHNFEGVYGDYEPARAASGPRGVALKIEI</sequence>
<dbReference type="EMBL" id="SNSQ01000016">
    <property type="protein sequence ID" value="TEU47496.1"/>
    <property type="molecule type" value="Genomic_DNA"/>
</dbReference>
<protein>
    <submittedName>
        <fullName evidence="1">Uncharacterized protein</fullName>
    </submittedName>
</protein>
<comment type="caution">
    <text evidence="1">The sequence shown here is derived from an EMBL/GenBank/DDBJ whole genome shotgun (WGS) entry which is preliminary data.</text>
</comment>
<dbReference type="RefSeq" id="WP_134256205.1">
    <property type="nucleotide sequence ID" value="NZ_SNSG01000013.1"/>
</dbReference>
<gene>
    <name evidence="1" type="ORF">E3D37_15950</name>
</gene>
<evidence type="ECO:0000313" key="2">
    <source>
        <dbReference type="Proteomes" id="UP000298234"/>
    </source>
</evidence>